<dbReference type="GO" id="GO:0016874">
    <property type="term" value="F:ligase activity"/>
    <property type="evidence" value="ECO:0007669"/>
    <property type="project" value="UniProtKB-KW"/>
</dbReference>
<comment type="miscellaneous">
    <text evidence="8">The reaction proceeds by a bi uni uni bi ping pong mechanism.</text>
</comment>
<feature type="binding site" evidence="8">
    <location>
        <begin position="191"/>
        <end position="194"/>
    </location>
    <ligand>
        <name>ATP</name>
        <dbReference type="ChEBI" id="CHEBI:30616"/>
    </ligand>
</feature>
<comment type="catalytic activity">
    <reaction evidence="7 8">
        <text>(R)-pantoate + beta-alanine + ATP = (R)-pantothenate + AMP + diphosphate + H(+)</text>
        <dbReference type="Rhea" id="RHEA:10912"/>
        <dbReference type="ChEBI" id="CHEBI:15378"/>
        <dbReference type="ChEBI" id="CHEBI:15980"/>
        <dbReference type="ChEBI" id="CHEBI:29032"/>
        <dbReference type="ChEBI" id="CHEBI:30616"/>
        <dbReference type="ChEBI" id="CHEBI:33019"/>
        <dbReference type="ChEBI" id="CHEBI:57966"/>
        <dbReference type="ChEBI" id="CHEBI:456215"/>
        <dbReference type="EC" id="6.3.2.1"/>
    </reaction>
</comment>
<dbReference type="HAMAP" id="MF_00158">
    <property type="entry name" value="PanC"/>
    <property type="match status" value="1"/>
</dbReference>
<comment type="pathway">
    <text evidence="1 8">Cofactor biosynthesis; (R)-pantothenate biosynthesis; (R)-pantothenate from (R)-pantoate and beta-alanine: step 1/1.</text>
</comment>
<evidence type="ECO:0000256" key="8">
    <source>
        <dbReference type="HAMAP-Rule" id="MF_00158"/>
    </source>
</evidence>
<comment type="subunit">
    <text evidence="8">Homodimer.</text>
</comment>
<evidence type="ECO:0000256" key="2">
    <source>
        <dbReference type="ARBA" id="ARBA00009256"/>
    </source>
</evidence>
<dbReference type="CDD" id="cd00560">
    <property type="entry name" value="PanC"/>
    <property type="match status" value="1"/>
</dbReference>
<dbReference type="NCBIfam" id="TIGR00018">
    <property type="entry name" value="panC"/>
    <property type="match status" value="1"/>
</dbReference>
<feature type="binding site" evidence="8">
    <location>
        <begin position="33"/>
        <end position="40"/>
    </location>
    <ligand>
        <name>ATP</name>
        <dbReference type="ChEBI" id="CHEBI:30616"/>
    </ligand>
</feature>
<feature type="binding site" evidence="8">
    <location>
        <position position="183"/>
    </location>
    <ligand>
        <name>ATP</name>
        <dbReference type="ChEBI" id="CHEBI:30616"/>
    </ligand>
</feature>
<comment type="caution">
    <text evidence="9">The sequence shown here is derived from an EMBL/GenBank/DDBJ whole genome shotgun (WGS) entry which is preliminary data.</text>
</comment>
<feature type="binding site" evidence="8">
    <location>
        <begin position="150"/>
        <end position="153"/>
    </location>
    <ligand>
        <name>ATP</name>
        <dbReference type="ChEBI" id="CHEBI:30616"/>
    </ligand>
</feature>
<evidence type="ECO:0000256" key="4">
    <source>
        <dbReference type="ARBA" id="ARBA00022655"/>
    </source>
</evidence>
<dbReference type="EC" id="6.3.2.1" evidence="8"/>
<dbReference type="Gene3D" id="3.30.1300.10">
    <property type="entry name" value="Pantoate-beta-alanine ligase, C-terminal domain"/>
    <property type="match status" value="1"/>
</dbReference>
<evidence type="ECO:0000313" key="10">
    <source>
        <dbReference type="Proteomes" id="UP001259803"/>
    </source>
</evidence>
<feature type="binding site" evidence="8">
    <location>
        <position position="156"/>
    </location>
    <ligand>
        <name>(R)-pantoate</name>
        <dbReference type="ChEBI" id="CHEBI:15980"/>
    </ligand>
</feature>
<comment type="subcellular location">
    <subcellularLocation>
        <location evidence="8">Cytoplasm</location>
    </subcellularLocation>
</comment>
<feature type="binding site" evidence="8">
    <location>
        <position position="64"/>
    </location>
    <ligand>
        <name>(R)-pantoate</name>
        <dbReference type="ChEBI" id="CHEBI:15980"/>
    </ligand>
</feature>
<organism evidence="9 10">
    <name type="scientific">Croceicoccus esteveae</name>
    <dbReference type="NCBI Taxonomy" id="3075597"/>
    <lineage>
        <taxon>Bacteria</taxon>
        <taxon>Pseudomonadati</taxon>
        <taxon>Pseudomonadota</taxon>
        <taxon>Alphaproteobacteria</taxon>
        <taxon>Sphingomonadales</taxon>
        <taxon>Erythrobacteraceae</taxon>
        <taxon>Croceicoccus</taxon>
    </lineage>
</organism>
<dbReference type="PANTHER" id="PTHR21299:SF1">
    <property type="entry name" value="PANTOATE--BETA-ALANINE LIGASE"/>
    <property type="match status" value="1"/>
</dbReference>
<evidence type="ECO:0000256" key="5">
    <source>
        <dbReference type="ARBA" id="ARBA00022741"/>
    </source>
</evidence>
<proteinExistence type="inferred from homology"/>
<evidence type="ECO:0000256" key="3">
    <source>
        <dbReference type="ARBA" id="ARBA00022598"/>
    </source>
</evidence>
<dbReference type="RefSeq" id="WP_311340279.1">
    <property type="nucleotide sequence ID" value="NZ_JAVRHS010000003.1"/>
</dbReference>
<comment type="similarity">
    <text evidence="2 8">Belongs to the pantothenate synthetase family.</text>
</comment>
<dbReference type="Pfam" id="PF02569">
    <property type="entry name" value="Pantoate_ligase"/>
    <property type="match status" value="1"/>
</dbReference>
<evidence type="ECO:0000256" key="6">
    <source>
        <dbReference type="ARBA" id="ARBA00022840"/>
    </source>
</evidence>
<keyword evidence="4 8" id="KW-0566">Pantothenate biosynthesis</keyword>
<accession>A0ABU2ZGJ0</accession>
<keyword evidence="5 8" id="KW-0547">Nucleotide-binding</keyword>
<protein>
    <recommendedName>
        <fullName evidence="8">Pantothenate synthetase</fullName>
        <shortName evidence="8">PS</shortName>
        <ecNumber evidence="8">6.3.2.1</ecNumber>
    </recommendedName>
    <alternativeName>
        <fullName evidence="8">Pantoate--beta-alanine ligase</fullName>
    </alternativeName>
    <alternativeName>
        <fullName evidence="8">Pantoate-activating enzyme</fullName>
    </alternativeName>
</protein>
<dbReference type="Gene3D" id="3.40.50.620">
    <property type="entry name" value="HUPs"/>
    <property type="match status" value="1"/>
</dbReference>
<feature type="binding site" evidence="8">
    <location>
        <position position="64"/>
    </location>
    <ligand>
        <name>beta-alanine</name>
        <dbReference type="ChEBI" id="CHEBI:57966"/>
    </ligand>
</feature>
<dbReference type="InterPro" id="IPR003721">
    <property type="entry name" value="Pantoate_ligase"/>
</dbReference>
<dbReference type="PANTHER" id="PTHR21299">
    <property type="entry name" value="CYTIDYLATE KINASE/PANTOATE-BETA-ALANINE LIGASE"/>
    <property type="match status" value="1"/>
</dbReference>
<feature type="active site" description="Proton donor" evidence="8">
    <location>
        <position position="40"/>
    </location>
</feature>
<dbReference type="SUPFAM" id="SSF52374">
    <property type="entry name" value="Nucleotidylyl transferase"/>
    <property type="match status" value="1"/>
</dbReference>
<keyword evidence="8" id="KW-0963">Cytoplasm</keyword>
<keyword evidence="10" id="KW-1185">Reference proteome</keyword>
<comment type="function">
    <text evidence="8">Catalyzes the condensation of pantoate with beta-alanine in an ATP-dependent reaction via a pantoyl-adenylate intermediate.</text>
</comment>
<keyword evidence="3 8" id="KW-0436">Ligase</keyword>
<dbReference type="Proteomes" id="UP001259803">
    <property type="component" value="Unassembled WGS sequence"/>
</dbReference>
<dbReference type="EMBL" id="JAVRHS010000003">
    <property type="protein sequence ID" value="MDT0575708.1"/>
    <property type="molecule type" value="Genomic_DNA"/>
</dbReference>
<name>A0ABU2ZGJ0_9SPHN</name>
<keyword evidence="6 8" id="KW-0067">ATP-binding</keyword>
<dbReference type="InterPro" id="IPR014729">
    <property type="entry name" value="Rossmann-like_a/b/a_fold"/>
</dbReference>
<sequence length="298" mass="32351">MQTLHAIIPLRQTIADLRKAAGPDARLALVPTMGALHDGHLALVRAARQQAQIVAVSIFVNPRQFGANEDLDAYPRTLAADAALLEAQGVDVLWAPAVSMMYPHDYATNISVGGVSQGLCGADRPGHFDGVATVVLKLFNQVAPDLAFFGEKDWQQLGVIRRMARDLDLAKPHVDAIYGVPIVREPDGLALSSRNRYLSGDARVTAAALPQFMQEAVRAMAKGDACSEALARLRCRLLERGFDSIDYAELRDERSLLLLDRLQEHARLFVAARIGGTRLIDNLAATVGPTQEDRRSGS</sequence>
<evidence type="ECO:0000256" key="7">
    <source>
        <dbReference type="ARBA" id="ARBA00048258"/>
    </source>
</evidence>
<evidence type="ECO:0000256" key="1">
    <source>
        <dbReference type="ARBA" id="ARBA00004990"/>
    </source>
</evidence>
<dbReference type="InterPro" id="IPR042176">
    <property type="entry name" value="Pantoate_ligase_C"/>
</dbReference>
<reference evidence="9 10" key="1">
    <citation type="submission" date="2023-09" db="EMBL/GenBank/DDBJ databases">
        <authorList>
            <person name="Rey-Velasco X."/>
        </authorList>
    </citation>
    <scope>NUCLEOTIDE SEQUENCE [LARGE SCALE GENOMIC DNA]</scope>
    <source>
        <strain evidence="9 10">F390</strain>
    </source>
</reference>
<evidence type="ECO:0000313" key="9">
    <source>
        <dbReference type="EMBL" id="MDT0575708.1"/>
    </source>
</evidence>
<gene>
    <name evidence="8 9" type="primary">panC</name>
    <name evidence="9" type="ORF">RM533_05875</name>
</gene>